<feature type="domain" description="RRM" evidence="5">
    <location>
        <begin position="292"/>
        <end position="364"/>
    </location>
</feature>
<dbReference type="InterPro" id="IPR000504">
    <property type="entry name" value="RRM_dom"/>
</dbReference>
<keyword evidence="2 3" id="KW-0694">RNA-binding</keyword>
<dbReference type="GO" id="GO:0003729">
    <property type="term" value="F:mRNA binding"/>
    <property type="evidence" value="ECO:0007669"/>
    <property type="project" value="InterPro"/>
</dbReference>
<dbReference type="FunCoup" id="N1JB84">
    <property type="interactions" value="133"/>
</dbReference>
<evidence type="ECO:0000313" key="6">
    <source>
        <dbReference type="EMBL" id="CCU76819.1"/>
    </source>
</evidence>
<dbReference type="FunFam" id="3.30.70.330:FF:000065">
    <property type="entry name" value="mRNA binding post-transcriptional regulator"/>
    <property type="match status" value="1"/>
</dbReference>
<dbReference type="eggNOG" id="KOG0118">
    <property type="taxonomic scope" value="Eukaryota"/>
</dbReference>
<dbReference type="PROSITE" id="PS50102">
    <property type="entry name" value="RRM"/>
    <property type="match status" value="3"/>
</dbReference>
<sequence>MAFSYDPNQQGQFSQDNGNGLHQDGPQGMNPQQPIQQGVQENGSPAAFVQQGGVDGNGGSVTGDAKTTLWMGELEPWIDENFIRSVWFGMGETVNVKMIRDKFSGNAGYCFIDFTSPAAAAKALSLNGSMIPNTSRPFKLNWASGGGLTDRRDERGPEFSIFVGDLGPEVNEYVLVSLFQARFPSCKSAKIMTDPISGMSRGYGFVRFADEQDQQRALTEMQGVYCGNRPMRISTATPKNKSGAAGGPVNITMVPQGGMGAASGMYGMGAPPPMGYYGAPQPMNQFTDPNNTTVFVGGLSGYVTEDELRSFFQGFGEITYVKIPPGKGCGFVQFVQRHAAEMAINQMQGYPIGNSRVRLSWGRSQNNSGPAGTPYRPAPPPPQYNTMGMPPAQHYAQFHPLCVLSMFDKWSLIYRSWRLLALEFACLLGFTSLCPLPG</sequence>
<feature type="domain" description="RRM" evidence="5">
    <location>
        <begin position="67"/>
        <end position="145"/>
    </location>
</feature>
<proteinExistence type="predicted"/>
<gene>
    <name evidence="6" type="ORF">BGHDH14_bgh04506</name>
</gene>
<dbReference type="FunFam" id="3.30.70.330:FF:000227">
    <property type="entry name" value="mRNA binding post-transcriptional regulator"/>
    <property type="match status" value="1"/>
</dbReference>
<feature type="domain" description="RRM" evidence="5">
    <location>
        <begin position="159"/>
        <end position="238"/>
    </location>
</feature>
<evidence type="ECO:0000313" key="7">
    <source>
        <dbReference type="Proteomes" id="UP000015441"/>
    </source>
</evidence>
<accession>N1JB84</accession>
<evidence type="ECO:0000259" key="5">
    <source>
        <dbReference type="PROSITE" id="PS50102"/>
    </source>
</evidence>
<name>N1JB84_BLUG1</name>
<dbReference type="HOGENOM" id="CLU_016304_6_2_1"/>
<dbReference type="GO" id="GO:0005829">
    <property type="term" value="C:cytosol"/>
    <property type="evidence" value="ECO:0007669"/>
    <property type="project" value="TreeGrafter"/>
</dbReference>
<evidence type="ECO:0000256" key="3">
    <source>
        <dbReference type="PROSITE-ProRule" id="PRU00176"/>
    </source>
</evidence>
<dbReference type="GO" id="GO:0006376">
    <property type="term" value="P:mRNA splice site recognition"/>
    <property type="evidence" value="ECO:0007669"/>
    <property type="project" value="TreeGrafter"/>
</dbReference>
<dbReference type="EMBL" id="CAUH01003061">
    <property type="protein sequence ID" value="CCU76819.1"/>
    <property type="molecule type" value="Genomic_DNA"/>
</dbReference>
<dbReference type="SMART" id="SM00360">
    <property type="entry name" value="RRM"/>
    <property type="match status" value="3"/>
</dbReference>
<dbReference type="STRING" id="546991.N1JB84"/>
<reference evidence="6 7" key="1">
    <citation type="journal article" date="2010" name="Science">
        <title>Genome expansion and gene loss in powdery mildew fungi reveal tradeoffs in extreme parasitism.</title>
        <authorList>
            <person name="Spanu P.D."/>
            <person name="Abbott J.C."/>
            <person name="Amselem J."/>
            <person name="Burgis T.A."/>
            <person name="Soanes D.M."/>
            <person name="Stueber K."/>
            <person name="Ver Loren van Themaat E."/>
            <person name="Brown J.K.M."/>
            <person name="Butcher S.A."/>
            <person name="Gurr S.J."/>
            <person name="Lebrun M.-H."/>
            <person name="Ridout C.J."/>
            <person name="Schulze-Lefert P."/>
            <person name="Talbot N.J."/>
            <person name="Ahmadinejad N."/>
            <person name="Ametz C."/>
            <person name="Barton G.R."/>
            <person name="Benjdia M."/>
            <person name="Bidzinski P."/>
            <person name="Bindschedler L.V."/>
            <person name="Both M."/>
            <person name="Brewer M.T."/>
            <person name="Cadle-Davidson L."/>
            <person name="Cadle-Davidson M.M."/>
            <person name="Collemare J."/>
            <person name="Cramer R."/>
            <person name="Frenkel O."/>
            <person name="Godfrey D."/>
            <person name="Harriman J."/>
            <person name="Hoede C."/>
            <person name="King B.C."/>
            <person name="Klages S."/>
            <person name="Kleemann J."/>
            <person name="Knoll D."/>
            <person name="Koti P.S."/>
            <person name="Kreplak J."/>
            <person name="Lopez-Ruiz F.J."/>
            <person name="Lu X."/>
            <person name="Maekawa T."/>
            <person name="Mahanil S."/>
            <person name="Micali C."/>
            <person name="Milgroom M.G."/>
            <person name="Montana G."/>
            <person name="Noir S."/>
            <person name="O'Connell R.J."/>
            <person name="Oberhaensli S."/>
            <person name="Parlange F."/>
            <person name="Pedersen C."/>
            <person name="Quesneville H."/>
            <person name="Reinhardt R."/>
            <person name="Rott M."/>
            <person name="Sacristan S."/>
            <person name="Schmidt S.M."/>
            <person name="Schoen M."/>
            <person name="Skamnioti P."/>
            <person name="Sommer H."/>
            <person name="Stephens A."/>
            <person name="Takahara H."/>
            <person name="Thordal-Christensen H."/>
            <person name="Vigouroux M."/>
            <person name="Wessling R."/>
            <person name="Wicker T."/>
            <person name="Panstruga R."/>
        </authorList>
    </citation>
    <scope>NUCLEOTIDE SEQUENCE [LARGE SCALE GENOMIC DNA]</scope>
    <source>
        <strain evidence="6">DH14</strain>
    </source>
</reference>
<feature type="compositionally biased region" description="Polar residues" evidence="4">
    <location>
        <begin position="29"/>
        <end position="39"/>
    </location>
</feature>
<dbReference type="Pfam" id="PF00076">
    <property type="entry name" value="RRM_1"/>
    <property type="match status" value="3"/>
</dbReference>
<evidence type="ECO:0000256" key="2">
    <source>
        <dbReference type="ARBA" id="ARBA00022884"/>
    </source>
</evidence>
<dbReference type="InterPro" id="IPR050825">
    <property type="entry name" value="RBM42_RBP45_47-like"/>
</dbReference>
<keyword evidence="1" id="KW-0677">Repeat</keyword>
<keyword evidence="7" id="KW-1185">Reference proteome</keyword>
<dbReference type="InParanoid" id="N1JB84"/>
<organism evidence="6 7">
    <name type="scientific">Blumeria graminis f. sp. hordei (strain DH14)</name>
    <name type="common">Barley powdery mildew</name>
    <name type="synonym">Oidium monilioides f. sp. hordei</name>
    <dbReference type="NCBI Taxonomy" id="546991"/>
    <lineage>
        <taxon>Eukaryota</taxon>
        <taxon>Fungi</taxon>
        <taxon>Dikarya</taxon>
        <taxon>Ascomycota</taxon>
        <taxon>Pezizomycotina</taxon>
        <taxon>Leotiomycetes</taxon>
        <taxon>Erysiphales</taxon>
        <taxon>Erysiphaceae</taxon>
        <taxon>Blumeria</taxon>
        <taxon>Blumeria hordei</taxon>
    </lineage>
</organism>
<feature type="region of interest" description="Disordered" evidence="4">
    <location>
        <begin position="1"/>
        <end position="39"/>
    </location>
</feature>
<dbReference type="OrthoDB" id="446113at2759"/>
<dbReference type="AlphaFoldDB" id="N1JB84"/>
<dbReference type="SUPFAM" id="SSF54928">
    <property type="entry name" value="RNA-binding domain, RBD"/>
    <property type="match status" value="2"/>
</dbReference>
<dbReference type="PANTHER" id="PTHR47640">
    <property type="entry name" value="TRNA SELENOCYSTEINE 1-ASSOCIATED PROTEIN 1-RELATED-RELATED"/>
    <property type="match status" value="1"/>
</dbReference>
<dbReference type="FunFam" id="3.30.70.330:FF:000222">
    <property type="entry name" value="mRNA binding post-transcriptional regulator"/>
    <property type="match status" value="1"/>
</dbReference>
<dbReference type="InterPro" id="IPR012677">
    <property type="entry name" value="Nucleotide-bd_a/b_plait_sf"/>
</dbReference>
<dbReference type="PANTHER" id="PTHR47640:SF10">
    <property type="entry name" value="TRNA SELENOCYSTEINE 1-ASSOCIATED PROTEIN 1-RELATED"/>
    <property type="match status" value="1"/>
</dbReference>
<dbReference type="Gene3D" id="3.30.70.330">
    <property type="match status" value="3"/>
</dbReference>
<protein>
    <submittedName>
        <fullName evidence="6">mRNA binding post-transcriptional regulator (Csx1)</fullName>
    </submittedName>
</protein>
<dbReference type="CDD" id="cd12611">
    <property type="entry name" value="RRM1_NGR1_NAM8_like"/>
    <property type="match status" value="1"/>
</dbReference>
<dbReference type="CDD" id="cd12346">
    <property type="entry name" value="RRM3_NGR1_NAM8_like"/>
    <property type="match status" value="1"/>
</dbReference>
<feature type="compositionally biased region" description="Polar residues" evidence="4">
    <location>
        <begin position="1"/>
        <end position="20"/>
    </location>
</feature>
<comment type="caution">
    <text evidence="6">The sequence shown here is derived from an EMBL/GenBank/DDBJ whole genome shotgun (WGS) entry which is preliminary data.</text>
</comment>
<dbReference type="Proteomes" id="UP000015441">
    <property type="component" value="Unassembled WGS sequence"/>
</dbReference>
<dbReference type="CDD" id="cd12613">
    <property type="entry name" value="RRM2_NGR1_NAM8_like"/>
    <property type="match status" value="1"/>
</dbReference>
<dbReference type="InterPro" id="IPR035979">
    <property type="entry name" value="RBD_domain_sf"/>
</dbReference>
<evidence type="ECO:0000256" key="1">
    <source>
        <dbReference type="ARBA" id="ARBA00022737"/>
    </source>
</evidence>
<evidence type="ECO:0000256" key="4">
    <source>
        <dbReference type="SAM" id="MobiDB-lite"/>
    </source>
</evidence>